<evidence type="ECO:0000256" key="6">
    <source>
        <dbReference type="ARBA" id="ARBA00022556"/>
    </source>
</evidence>
<dbReference type="GO" id="GO:0008915">
    <property type="term" value="F:lipid-A-disaccharide synthase activity"/>
    <property type="evidence" value="ECO:0007669"/>
    <property type="project" value="UniProtKB-UniRule"/>
</dbReference>
<dbReference type="GO" id="GO:0016020">
    <property type="term" value="C:membrane"/>
    <property type="evidence" value="ECO:0007669"/>
    <property type="project" value="GOC"/>
</dbReference>
<dbReference type="HAMAP" id="MF_00392">
    <property type="entry name" value="LpxB"/>
    <property type="match status" value="1"/>
</dbReference>
<evidence type="ECO:0000256" key="1">
    <source>
        <dbReference type="ARBA" id="ARBA00002056"/>
    </source>
</evidence>
<dbReference type="UniPathway" id="UPA00973"/>
<dbReference type="GO" id="GO:0009245">
    <property type="term" value="P:lipid A biosynthetic process"/>
    <property type="evidence" value="ECO:0007669"/>
    <property type="project" value="UniProtKB-UniRule"/>
</dbReference>
<dbReference type="Pfam" id="PF02684">
    <property type="entry name" value="LpxB"/>
    <property type="match status" value="1"/>
</dbReference>
<evidence type="ECO:0000256" key="5">
    <source>
        <dbReference type="ARBA" id="ARBA00022516"/>
    </source>
</evidence>
<evidence type="ECO:0000256" key="2">
    <source>
        <dbReference type="ARBA" id="ARBA00007868"/>
    </source>
</evidence>
<dbReference type="InterPro" id="IPR003835">
    <property type="entry name" value="Glyco_trans_19"/>
</dbReference>
<sequence>MTKPLRIAIIAGEPSGDLLGAGLLRELARHVPHIRIEGIGGPRMMAAGCRSLYPMERLAVAGLSEAVARIPELLSIRWRLERHFRRDPPDVFIGIDAPDFNLFLERKLRKSGIPVVHYVSPTVWAWRGYRIGKIARSVDLMLTLFPFEVDIYRANGVPARFVGHPLADAIPEEADREEARRELSLPRGTIIALLPGSRSNEVKAMAVPMIRAARRLTEQYPGIHFVVPFIDAVTRDHFQEVRAREGSDLPITVLDNHARTAMAAADVVLVAVGTATLEALLLQRPMVITLRVSTLTYHIGKLLATVPWAGLPNLLARRPLVPELLQKQATPEELAKAVSDILEDPQCRETRQEFERIGATLRKGANRCAAEAVLELLGVKNRGK</sequence>
<comment type="pathway">
    <text evidence="11">Bacterial outer membrane biogenesis; LPS lipid A biosynthesis.</text>
</comment>
<comment type="catalytic activity">
    <reaction evidence="10 11">
        <text>a lipid X + a UDP-2-N,3-O-bis[(3R)-3-hydroxyacyl]-alpha-D-glucosamine = a lipid A disaccharide + UDP + H(+)</text>
        <dbReference type="Rhea" id="RHEA:67828"/>
        <dbReference type="ChEBI" id="CHEBI:15378"/>
        <dbReference type="ChEBI" id="CHEBI:58223"/>
        <dbReference type="ChEBI" id="CHEBI:137748"/>
        <dbReference type="ChEBI" id="CHEBI:176338"/>
        <dbReference type="ChEBI" id="CHEBI:176343"/>
        <dbReference type="EC" id="2.4.1.182"/>
    </reaction>
</comment>
<evidence type="ECO:0000256" key="9">
    <source>
        <dbReference type="ARBA" id="ARBA00023098"/>
    </source>
</evidence>
<evidence type="ECO:0000256" key="3">
    <source>
        <dbReference type="ARBA" id="ARBA00012687"/>
    </source>
</evidence>
<dbReference type="PANTHER" id="PTHR30372:SF4">
    <property type="entry name" value="LIPID-A-DISACCHARIDE SYNTHASE, MITOCHONDRIAL-RELATED"/>
    <property type="match status" value="1"/>
</dbReference>
<organism evidence="12">
    <name type="scientific">Candidatus Kentrum sp. LFY</name>
    <dbReference type="NCBI Taxonomy" id="2126342"/>
    <lineage>
        <taxon>Bacteria</taxon>
        <taxon>Pseudomonadati</taxon>
        <taxon>Pseudomonadota</taxon>
        <taxon>Gammaproteobacteria</taxon>
        <taxon>Candidatus Kentrum</taxon>
    </lineage>
</organism>
<comment type="similarity">
    <text evidence="2 11">Belongs to the LpxB family.</text>
</comment>
<evidence type="ECO:0000256" key="7">
    <source>
        <dbReference type="ARBA" id="ARBA00022676"/>
    </source>
</evidence>
<evidence type="ECO:0000313" key="12">
    <source>
        <dbReference type="EMBL" id="VFJ91884.1"/>
    </source>
</evidence>
<evidence type="ECO:0000256" key="11">
    <source>
        <dbReference type="HAMAP-Rule" id="MF_00392"/>
    </source>
</evidence>
<proteinExistence type="inferred from homology"/>
<evidence type="ECO:0000256" key="8">
    <source>
        <dbReference type="ARBA" id="ARBA00022679"/>
    </source>
</evidence>
<dbReference type="Gene3D" id="3.40.50.2000">
    <property type="entry name" value="Glycogen Phosphorylase B"/>
    <property type="match status" value="1"/>
</dbReference>
<evidence type="ECO:0000256" key="4">
    <source>
        <dbReference type="ARBA" id="ARBA00020902"/>
    </source>
</evidence>
<dbReference type="AlphaFoldDB" id="A0A450UH86"/>
<keyword evidence="8 11" id="KW-0808">Transferase</keyword>
<dbReference type="PANTHER" id="PTHR30372">
    <property type="entry name" value="LIPID-A-DISACCHARIDE SYNTHASE"/>
    <property type="match status" value="1"/>
</dbReference>
<dbReference type="NCBIfam" id="TIGR00215">
    <property type="entry name" value="lpxB"/>
    <property type="match status" value="1"/>
</dbReference>
<protein>
    <recommendedName>
        <fullName evidence="4 11">Lipid-A-disaccharide synthase</fullName>
        <ecNumber evidence="3 11">2.4.1.182</ecNumber>
    </recommendedName>
</protein>
<comment type="function">
    <text evidence="1 11">Condensation of UDP-2,3-diacylglucosamine and 2,3-diacylglucosamine-1-phosphate to form lipid A disaccharide, a precursor of lipid A, a phosphorylated glycolipid that anchors the lipopolysaccharide to the outer membrane of the cell.</text>
</comment>
<dbReference type="GO" id="GO:0005543">
    <property type="term" value="F:phospholipid binding"/>
    <property type="evidence" value="ECO:0007669"/>
    <property type="project" value="TreeGrafter"/>
</dbReference>
<name>A0A450UH86_9GAMM</name>
<gene>
    <name evidence="11" type="primary">lpxB</name>
    <name evidence="12" type="ORF">BECKLFY1418B_GA0070995_102925</name>
</gene>
<reference evidence="12" key="1">
    <citation type="submission" date="2019-02" db="EMBL/GenBank/DDBJ databases">
        <authorList>
            <person name="Gruber-Vodicka R. H."/>
            <person name="Seah K. B. B."/>
        </authorList>
    </citation>
    <scope>NUCLEOTIDE SEQUENCE</scope>
    <source>
        <strain evidence="12">BECK_M7</strain>
    </source>
</reference>
<dbReference type="EMBL" id="CAADFF010000029">
    <property type="protein sequence ID" value="VFJ91884.1"/>
    <property type="molecule type" value="Genomic_DNA"/>
</dbReference>
<keyword evidence="6 11" id="KW-0441">Lipid A biosynthesis</keyword>
<evidence type="ECO:0000256" key="10">
    <source>
        <dbReference type="ARBA" id="ARBA00048975"/>
    </source>
</evidence>
<dbReference type="SUPFAM" id="SSF53756">
    <property type="entry name" value="UDP-Glycosyltransferase/glycogen phosphorylase"/>
    <property type="match status" value="1"/>
</dbReference>
<accession>A0A450UH86</accession>
<keyword evidence="9 11" id="KW-0443">Lipid metabolism</keyword>
<dbReference type="EC" id="2.4.1.182" evidence="3 11"/>
<keyword evidence="7 11" id="KW-0328">Glycosyltransferase</keyword>
<keyword evidence="5 11" id="KW-0444">Lipid biosynthesis</keyword>